<comment type="caution">
    <text evidence="5">The sequence shown here is derived from an EMBL/GenBank/DDBJ whole genome shotgun (WGS) entry which is preliminary data.</text>
</comment>
<dbReference type="InterPro" id="IPR000524">
    <property type="entry name" value="Tscrpt_reg_HTH_GntR"/>
</dbReference>
<evidence type="ECO:0000256" key="2">
    <source>
        <dbReference type="ARBA" id="ARBA00023125"/>
    </source>
</evidence>
<dbReference type="SMART" id="SM00866">
    <property type="entry name" value="UTRA"/>
    <property type="match status" value="1"/>
</dbReference>
<protein>
    <submittedName>
        <fullName evidence="5">GntR family transcriptional regulator</fullName>
    </submittedName>
</protein>
<dbReference type="PANTHER" id="PTHR44846:SF17">
    <property type="entry name" value="GNTR-FAMILY TRANSCRIPTIONAL REGULATOR"/>
    <property type="match status" value="1"/>
</dbReference>
<sequence length="245" mass="26839">MAETAQQIADDLRARIDSGEFAPGDRLPGEPALVRQYGVAKMTANGALKILVAEGIAQARTGSGTYVREFKPIVRDAVKRLARSQWALGSSIWSADVEDRPRDVADLDVSEIEAPKWVARALGLNEGATVICRSRLYLVEGEPVQSAISYLSADLVRDTQIAQPDTGPGGTFKRLEEIGSAPERFEEDLRARMPSAEEAERLQVPAGTPVVEIYRTAFTGDGRPIEVNRMLLDAGSYVMRYRFES</sequence>
<keyword evidence="3" id="KW-0804">Transcription</keyword>
<dbReference type="Gene3D" id="3.40.1410.10">
    <property type="entry name" value="Chorismate lyase-like"/>
    <property type="match status" value="1"/>
</dbReference>
<dbReference type="InterPro" id="IPR028978">
    <property type="entry name" value="Chorismate_lyase_/UTRA_dom_sf"/>
</dbReference>
<dbReference type="InterPro" id="IPR011663">
    <property type="entry name" value="UTRA"/>
</dbReference>
<gene>
    <name evidence="5" type="ORF">GCM10009801_51130</name>
</gene>
<keyword evidence="2" id="KW-0238">DNA-binding</keyword>
<dbReference type="CDD" id="cd07377">
    <property type="entry name" value="WHTH_GntR"/>
    <property type="match status" value="1"/>
</dbReference>
<keyword evidence="6" id="KW-1185">Reference proteome</keyword>
<name>A0ABP5HVL5_9ACTN</name>
<dbReference type="InterPro" id="IPR050679">
    <property type="entry name" value="Bact_HTH_transcr_reg"/>
</dbReference>
<dbReference type="SUPFAM" id="SSF64288">
    <property type="entry name" value="Chorismate lyase-like"/>
    <property type="match status" value="1"/>
</dbReference>
<dbReference type="Proteomes" id="UP001500016">
    <property type="component" value="Unassembled WGS sequence"/>
</dbReference>
<dbReference type="Pfam" id="PF07702">
    <property type="entry name" value="UTRA"/>
    <property type="match status" value="1"/>
</dbReference>
<dbReference type="SUPFAM" id="SSF46785">
    <property type="entry name" value="Winged helix' DNA-binding domain"/>
    <property type="match status" value="1"/>
</dbReference>
<evidence type="ECO:0000313" key="5">
    <source>
        <dbReference type="EMBL" id="GAA2087868.1"/>
    </source>
</evidence>
<dbReference type="Pfam" id="PF00392">
    <property type="entry name" value="GntR"/>
    <property type="match status" value="1"/>
</dbReference>
<dbReference type="InterPro" id="IPR036390">
    <property type="entry name" value="WH_DNA-bd_sf"/>
</dbReference>
<keyword evidence="1" id="KW-0805">Transcription regulation</keyword>
<dbReference type="SMART" id="SM00345">
    <property type="entry name" value="HTH_GNTR"/>
    <property type="match status" value="1"/>
</dbReference>
<organism evidence="5 6">
    <name type="scientific">Streptomyces albiaxialis</name>
    <dbReference type="NCBI Taxonomy" id="329523"/>
    <lineage>
        <taxon>Bacteria</taxon>
        <taxon>Bacillati</taxon>
        <taxon>Actinomycetota</taxon>
        <taxon>Actinomycetes</taxon>
        <taxon>Kitasatosporales</taxon>
        <taxon>Streptomycetaceae</taxon>
        <taxon>Streptomyces</taxon>
    </lineage>
</organism>
<evidence type="ECO:0000256" key="1">
    <source>
        <dbReference type="ARBA" id="ARBA00023015"/>
    </source>
</evidence>
<feature type="domain" description="HTH gntR-type" evidence="4">
    <location>
        <begin position="2"/>
        <end position="70"/>
    </location>
</feature>
<dbReference type="RefSeq" id="WP_344531625.1">
    <property type="nucleotide sequence ID" value="NZ_BAAAPE010000013.1"/>
</dbReference>
<evidence type="ECO:0000313" key="6">
    <source>
        <dbReference type="Proteomes" id="UP001500016"/>
    </source>
</evidence>
<dbReference type="EMBL" id="BAAAPE010000013">
    <property type="protein sequence ID" value="GAA2087868.1"/>
    <property type="molecule type" value="Genomic_DNA"/>
</dbReference>
<proteinExistence type="predicted"/>
<dbReference type="Gene3D" id="1.10.10.10">
    <property type="entry name" value="Winged helix-like DNA-binding domain superfamily/Winged helix DNA-binding domain"/>
    <property type="match status" value="1"/>
</dbReference>
<dbReference type="InterPro" id="IPR036388">
    <property type="entry name" value="WH-like_DNA-bd_sf"/>
</dbReference>
<accession>A0ABP5HVL5</accession>
<dbReference type="PANTHER" id="PTHR44846">
    <property type="entry name" value="MANNOSYL-D-GLYCERATE TRANSPORT/METABOLISM SYSTEM REPRESSOR MNGR-RELATED"/>
    <property type="match status" value="1"/>
</dbReference>
<evidence type="ECO:0000256" key="3">
    <source>
        <dbReference type="ARBA" id="ARBA00023163"/>
    </source>
</evidence>
<reference evidence="6" key="1">
    <citation type="journal article" date="2019" name="Int. J. Syst. Evol. Microbiol.">
        <title>The Global Catalogue of Microorganisms (GCM) 10K type strain sequencing project: providing services to taxonomists for standard genome sequencing and annotation.</title>
        <authorList>
            <consortium name="The Broad Institute Genomics Platform"/>
            <consortium name="The Broad Institute Genome Sequencing Center for Infectious Disease"/>
            <person name="Wu L."/>
            <person name="Ma J."/>
        </authorList>
    </citation>
    <scope>NUCLEOTIDE SEQUENCE [LARGE SCALE GENOMIC DNA]</scope>
    <source>
        <strain evidence="6">JCM 15478</strain>
    </source>
</reference>
<dbReference type="PROSITE" id="PS50949">
    <property type="entry name" value="HTH_GNTR"/>
    <property type="match status" value="1"/>
</dbReference>
<evidence type="ECO:0000259" key="4">
    <source>
        <dbReference type="PROSITE" id="PS50949"/>
    </source>
</evidence>